<evidence type="ECO:0000313" key="2">
    <source>
        <dbReference type="EMBL" id="NQX50516.1"/>
    </source>
</evidence>
<dbReference type="RefSeq" id="WP_155270623.1">
    <property type="nucleotide sequence ID" value="NZ_CABHML010000069.1"/>
</dbReference>
<proteinExistence type="predicted"/>
<accession>A0A564S1L9</accession>
<name>A0A564S1L9_BIFLI</name>
<evidence type="ECO:0000313" key="4">
    <source>
        <dbReference type="Proteomes" id="UP000319252"/>
    </source>
</evidence>
<dbReference type="Proteomes" id="UP000551316">
    <property type="component" value="Unassembled WGS sequence"/>
</dbReference>
<dbReference type="AlphaFoldDB" id="A0A564S1L9"/>
<organism evidence="3 4">
    <name type="scientific">Bifidobacterium longum subsp. infantis</name>
    <dbReference type="NCBI Taxonomy" id="1682"/>
    <lineage>
        <taxon>Bacteria</taxon>
        <taxon>Bacillati</taxon>
        <taxon>Actinomycetota</taxon>
        <taxon>Actinomycetes</taxon>
        <taxon>Bifidobacteriales</taxon>
        <taxon>Bifidobacteriaceae</taxon>
        <taxon>Bifidobacterium</taxon>
    </lineage>
</organism>
<evidence type="ECO:0000313" key="3">
    <source>
        <dbReference type="EMBL" id="VUW84261.1"/>
    </source>
</evidence>
<sequence length="58" mass="6341">MANVPMTAHTQNTLSHANRCSRMPPMTGPERYAHPGCADPQSDGQPTHRRSVEQPDDG</sequence>
<protein>
    <submittedName>
        <fullName evidence="3">Uncharacterized protein</fullName>
    </submittedName>
</protein>
<feature type="compositionally biased region" description="Polar residues" evidence="1">
    <location>
        <begin position="8"/>
        <end position="18"/>
    </location>
</feature>
<gene>
    <name evidence="3" type="ORF">BLONGUMMC1_01534</name>
    <name evidence="2" type="ORF">HNS28_03315</name>
</gene>
<dbReference type="Proteomes" id="UP000319252">
    <property type="component" value="Unassembled WGS sequence"/>
</dbReference>
<feature type="region of interest" description="Disordered" evidence="1">
    <location>
        <begin position="1"/>
        <end position="58"/>
    </location>
</feature>
<evidence type="ECO:0000256" key="1">
    <source>
        <dbReference type="SAM" id="MobiDB-lite"/>
    </source>
</evidence>
<evidence type="ECO:0000313" key="5">
    <source>
        <dbReference type="Proteomes" id="UP000551316"/>
    </source>
</evidence>
<dbReference type="EMBL" id="JABNND010000006">
    <property type="protein sequence ID" value="NQX50516.1"/>
    <property type="molecule type" value="Genomic_DNA"/>
</dbReference>
<reference evidence="2 5" key="2">
    <citation type="submission" date="2020-05" db="EMBL/GenBank/DDBJ databases">
        <title>Draft Genome Sequence of Bifidobacterium longum subsp. Infantis BI-G201, a Commercialization Strain.</title>
        <authorList>
            <person name="Song J."/>
            <person name="Xu Y."/>
            <person name="Han D."/>
            <person name="Teng Q."/>
            <person name="Jiang D."/>
            <person name="Liu Q."/>
        </authorList>
    </citation>
    <scope>NUCLEOTIDE SEQUENCE [LARGE SCALE GENOMIC DNA]</scope>
    <source>
        <strain evidence="2 5">BI-G201</strain>
    </source>
</reference>
<dbReference type="EMBL" id="CABHML010000069">
    <property type="protein sequence ID" value="VUW84261.1"/>
    <property type="molecule type" value="Genomic_DNA"/>
</dbReference>
<reference evidence="3 4" key="1">
    <citation type="submission" date="2019-07" db="EMBL/GenBank/DDBJ databases">
        <authorList>
            <person name="Chang H.-W."/>
            <person name="Raman A."/>
            <person name="Venkatesh S."/>
            <person name="Gehrig J."/>
        </authorList>
    </citation>
    <scope>NUCLEOTIDE SEQUENCE [LARGE SCALE GENOMIC DNA]</scope>
    <source>
        <strain evidence="3">B.longum_ssp_infantis_4</strain>
    </source>
</reference>